<dbReference type="VEuPathDB" id="PlasmoDB:PKNOH_S100050800"/>
<organism evidence="2 3">
    <name type="scientific">Plasmodium knowlesi</name>
    <dbReference type="NCBI Taxonomy" id="5850"/>
    <lineage>
        <taxon>Eukaryota</taxon>
        <taxon>Sar</taxon>
        <taxon>Alveolata</taxon>
        <taxon>Apicomplexa</taxon>
        <taxon>Aconoidasida</taxon>
        <taxon>Haemosporida</taxon>
        <taxon>Plasmodiidae</taxon>
        <taxon>Plasmodium</taxon>
        <taxon>Plasmodium (Plasmodium)</taxon>
    </lineage>
</organism>
<gene>
    <name evidence="2" type="ORF">PKNOH_S100050800</name>
</gene>
<reference evidence="2 3" key="1">
    <citation type="submission" date="2017-05" db="EMBL/GenBank/DDBJ databases">
        <title>PacBio assembly of a Plasmodium knowlesi genome sequence with Hi-C correction and manual annotation of the SICAvar gene family.</title>
        <authorList>
            <person name="Lapp S.A."/>
            <person name="Geraldo J.A."/>
            <person name="Chien J.-T."/>
            <person name="Ay F."/>
            <person name="Pakala S.B."/>
            <person name="Batugedara G."/>
            <person name="Humphrey J.C."/>
            <person name="Debarry J.D."/>
            <person name="Le Roch K.G."/>
            <person name="Galinski M.R."/>
            <person name="Kissinger J.C."/>
        </authorList>
    </citation>
    <scope>NUCLEOTIDE SEQUENCE [LARGE SCALE GENOMIC DNA]</scope>
    <source>
        <strain evidence="3">Malayan Strain Pk1 (A+)</strain>
    </source>
</reference>
<sequence>MAPFSFIKTSILIFAYLFLWYQINDHHQVSALSTLKDDDISDGSGLYSSEEDINRSNVGLKSLGSDGPHVPSVSYGDYHPPQGGVGSAHAAQWNTPRDRKNVKDQFRRICKRIFCRRAMKHRTILLLILGMVALGLFVLYCGKSYIKYSDCGYMETIYGWKDFYTSLKDNTPYSMLTHAVFTVAGILTLIAFLGYNYYKARKKYVEKKKNNKIL</sequence>
<dbReference type="VEuPathDB" id="PlasmoDB:PKNH_0822300"/>
<accession>A0A1Y3DP65</accession>
<evidence type="ECO:0000313" key="2">
    <source>
        <dbReference type="EMBL" id="OTN65979.1"/>
    </source>
</evidence>
<dbReference type="AlphaFoldDB" id="A0A1Y3DP65"/>
<feature type="transmembrane region" description="Helical" evidence="1">
    <location>
        <begin position="6"/>
        <end position="23"/>
    </location>
</feature>
<dbReference type="Proteomes" id="UP000195012">
    <property type="component" value="Unassembled WGS sequence"/>
</dbReference>
<feature type="transmembrane region" description="Helical" evidence="1">
    <location>
        <begin position="124"/>
        <end position="146"/>
    </location>
</feature>
<comment type="caution">
    <text evidence="2">The sequence shown here is derived from an EMBL/GenBank/DDBJ whole genome shotgun (WGS) entry which is preliminary data.</text>
</comment>
<keyword evidence="1" id="KW-1133">Transmembrane helix</keyword>
<keyword evidence="1" id="KW-0812">Transmembrane</keyword>
<keyword evidence="1" id="KW-0472">Membrane</keyword>
<proteinExistence type="predicted"/>
<name>A0A1Y3DP65_PLAKN</name>
<feature type="transmembrane region" description="Helical" evidence="1">
    <location>
        <begin position="175"/>
        <end position="198"/>
    </location>
</feature>
<evidence type="ECO:0000313" key="3">
    <source>
        <dbReference type="Proteomes" id="UP000195012"/>
    </source>
</evidence>
<dbReference type="EMBL" id="NETL01000024">
    <property type="protein sequence ID" value="OTN65979.1"/>
    <property type="molecule type" value="Genomic_DNA"/>
</dbReference>
<evidence type="ECO:0000256" key="1">
    <source>
        <dbReference type="SAM" id="Phobius"/>
    </source>
</evidence>
<protein>
    <recommendedName>
        <fullName evidence="4">Fam-m protein</fullName>
    </recommendedName>
</protein>
<dbReference type="VEuPathDB" id="PlasmoDB:PKA1H_080027600"/>
<evidence type="ECO:0008006" key="4">
    <source>
        <dbReference type="Google" id="ProtNLM"/>
    </source>
</evidence>